<dbReference type="AlphaFoldDB" id="A0A8W8K4E1"/>
<dbReference type="InterPro" id="IPR018957">
    <property type="entry name" value="Znf_C3HC4_RING-type"/>
</dbReference>
<protein>
    <recommendedName>
        <fullName evidence="14">E3 ubiquitin protein ligase</fullName>
        <ecNumber evidence="14">2.3.2.27</ecNumber>
    </recommendedName>
</protein>
<dbReference type="InterPro" id="IPR017907">
    <property type="entry name" value="Znf_RING_CS"/>
</dbReference>
<feature type="compositionally biased region" description="Gly residues" evidence="16">
    <location>
        <begin position="630"/>
        <end position="644"/>
    </location>
</feature>
<dbReference type="GO" id="GO:0061630">
    <property type="term" value="F:ubiquitin protein ligase activity"/>
    <property type="evidence" value="ECO:0007669"/>
    <property type="project" value="UniProtKB-EC"/>
</dbReference>
<dbReference type="PANTHER" id="PTHR23163">
    <property type="entry name" value="RING FINGER PROTEIN-RELATED"/>
    <property type="match status" value="1"/>
</dbReference>
<keyword evidence="10 14" id="KW-0156">Chromatin regulator</keyword>
<comment type="subcellular location">
    <subcellularLocation>
        <location evidence="2 14">Nucleus</location>
    </subcellularLocation>
</comment>
<feature type="region of interest" description="Disordered" evidence="16">
    <location>
        <begin position="25"/>
        <end position="63"/>
    </location>
</feature>
<sequence>MTRTTFTPSHIRRVPKTNFFIRASSRWKRSDQKRGKFLKSRMSSKRPAEDQGGGSSSGPPAKKLLTRFEPVRIGTIGNLEELDMKVLRFQNKKLAERVEQRKRAEDELKRRIDQLENRQRTDDAVLMIVNRYWNQLDDDIRLLLQRFDAETADEIETKNESDETKAFLTLLSTWDKQELEQKLGQRVEFSKRAIGKLLQAFDRLLQRNEKLNKGIQEKVNQEVEGLNLSATSIKKEPSDVKMEVDEKKEAEEEAGEKSIKTEEDKEIKTEPEEKTEETEKTEVKKEEETSETETKVSVKEEEPSEEKPEILSLQGIVKEELAELQRENRRLHNTATYLHQRHHEHTLEVAELQDKLTAAETEIAELKNKMDDLEYYHGCASQQVDKLDRHLNDALQKLKSFEDTTVVHDGSGKGVTGVAKSKFDEMMYELEEQKELATNRLTELEKLSKDHQEALTEIEKLKTDLQHLPEHIIVDSTEYKCLQSQFSVLYNDSMQIRTQLDDTRNLLQTSKNTHLRHLEQLECDELETQKKLRSECLQLEDNLAQVRREYEMLRIEFERTLAQNEQTAPINHEMRSLIQSLQKHNQQLKAEASRSRRRAREIQADMNKMKAEGFKPEEKPEQTENPAGGSDQGESGGSGGGGEPGTSTPTQSAPSPPHPGMKTEGDLGKEEEKEEFDYREKGKTDMEVIKELRAQLKQSQASQKELKLLLDMYKSAPKEQRDKVQLMACEKKFRQEIDELKAQIKRMQENERKEKRKLAEEDAIKKISKMEEKISELSKNLATQKQREEALLSEMEVTGQAFEDMQEQNMRLLQQLKEKDDANFKLMSERIKANQIQKLLREEKEVLADQVATLQSQVEAQNLVVRKLEEKEQILQNTVTTMEKELGLTQQAMEMHKRKAVESSQTAADLKLHLDKYQAQLKEAQVSVAEKTGALEQESFKYKRMQEEIAKLQRKLERSKKIEMAGAADEVLMAEIAEYKEQLTCPSCKVNKKDAVLTKCFHVFCLECLKTRYETRQRKCPKCNGGFGANDYHRLYIS</sequence>
<keyword evidence="12 14" id="KW-0539">Nucleus</keyword>
<evidence type="ECO:0000256" key="8">
    <source>
        <dbReference type="ARBA" id="ARBA00022786"/>
    </source>
</evidence>
<dbReference type="FunFam" id="3.30.40.10:FF:000040">
    <property type="entry name" value="E3 ubiquitin protein ligase"/>
    <property type="match status" value="1"/>
</dbReference>
<dbReference type="InterPro" id="IPR058642">
    <property type="entry name" value="BRE1A/B-like_dom"/>
</dbReference>
<evidence type="ECO:0000256" key="6">
    <source>
        <dbReference type="ARBA" id="ARBA00022723"/>
    </source>
</evidence>
<dbReference type="GO" id="GO:0033503">
    <property type="term" value="C:HULC complex"/>
    <property type="evidence" value="ECO:0007669"/>
    <property type="project" value="TreeGrafter"/>
</dbReference>
<keyword evidence="7 13" id="KW-0863">Zinc-finger</keyword>
<proteinExistence type="inferred from homology"/>
<accession>A0A8W8K4E1</accession>
<feature type="compositionally biased region" description="Basic and acidic residues" evidence="16">
    <location>
        <begin position="661"/>
        <end position="682"/>
    </location>
</feature>
<evidence type="ECO:0000259" key="17">
    <source>
        <dbReference type="PROSITE" id="PS50089"/>
    </source>
</evidence>
<reference evidence="18" key="1">
    <citation type="submission" date="2022-08" db="UniProtKB">
        <authorList>
            <consortium name="EnsemblMetazoa"/>
        </authorList>
    </citation>
    <scope>IDENTIFICATION</scope>
    <source>
        <strain evidence="18">05x7-T-G4-1.051#20</strain>
    </source>
</reference>
<evidence type="ECO:0000256" key="5">
    <source>
        <dbReference type="ARBA" id="ARBA00022679"/>
    </source>
</evidence>
<evidence type="ECO:0000256" key="2">
    <source>
        <dbReference type="ARBA" id="ARBA00004123"/>
    </source>
</evidence>
<keyword evidence="6 14" id="KW-0479">Metal-binding</keyword>
<feature type="domain" description="RING-type" evidence="17">
    <location>
        <begin position="985"/>
        <end position="1024"/>
    </location>
</feature>
<evidence type="ECO:0000256" key="11">
    <source>
        <dbReference type="ARBA" id="ARBA00023054"/>
    </source>
</evidence>
<comment type="pathway">
    <text evidence="3 14">Protein modification; protein ubiquitination.</text>
</comment>
<evidence type="ECO:0000256" key="1">
    <source>
        <dbReference type="ARBA" id="ARBA00000900"/>
    </source>
</evidence>
<evidence type="ECO:0000256" key="10">
    <source>
        <dbReference type="ARBA" id="ARBA00022853"/>
    </source>
</evidence>
<dbReference type="Pfam" id="PF26095">
    <property type="entry name" value="CC_Bre1"/>
    <property type="match status" value="1"/>
</dbReference>
<keyword evidence="19" id="KW-1185">Reference proteome</keyword>
<dbReference type="PROSITE" id="PS50089">
    <property type="entry name" value="ZF_RING_2"/>
    <property type="match status" value="1"/>
</dbReference>
<dbReference type="Gene3D" id="3.30.40.10">
    <property type="entry name" value="Zinc/RING finger domain, C3HC4 (zinc finger)"/>
    <property type="match status" value="1"/>
</dbReference>
<evidence type="ECO:0000256" key="9">
    <source>
        <dbReference type="ARBA" id="ARBA00022833"/>
    </source>
</evidence>
<evidence type="ECO:0000256" key="16">
    <source>
        <dbReference type="SAM" id="MobiDB-lite"/>
    </source>
</evidence>
<comment type="catalytic activity">
    <reaction evidence="1 14">
        <text>S-ubiquitinyl-[E2 ubiquitin-conjugating enzyme]-L-cysteine + [acceptor protein]-L-lysine = [E2 ubiquitin-conjugating enzyme]-L-cysteine + N(6)-ubiquitinyl-[acceptor protein]-L-lysine.</text>
        <dbReference type="EC" id="2.3.2.27"/>
    </reaction>
</comment>
<name>A0A8W8K4E1_MAGGI</name>
<evidence type="ECO:0000256" key="7">
    <source>
        <dbReference type="ARBA" id="ARBA00022771"/>
    </source>
</evidence>
<keyword evidence="11 14" id="KW-0175">Coiled coil</keyword>
<evidence type="ECO:0000313" key="18">
    <source>
        <dbReference type="EnsemblMetazoa" id="G22064.1:cds"/>
    </source>
</evidence>
<feature type="coiled-coil region" evidence="15">
    <location>
        <begin position="689"/>
        <end position="962"/>
    </location>
</feature>
<dbReference type="Pfam" id="PF00097">
    <property type="entry name" value="zf-C3HC4"/>
    <property type="match status" value="1"/>
</dbReference>
<feature type="coiled-coil region" evidence="15">
    <location>
        <begin position="314"/>
        <end position="464"/>
    </location>
</feature>
<keyword evidence="9 14" id="KW-0862">Zinc</keyword>
<dbReference type="SMART" id="SM00184">
    <property type="entry name" value="RING"/>
    <property type="match status" value="1"/>
</dbReference>
<dbReference type="InterPro" id="IPR058643">
    <property type="entry name" value="BRE1-like_CC"/>
</dbReference>
<evidence type="ECO:0000313" key="19">
    <source>
        <dbReference type="Proteomes" id="UP000005408"/>
    </source>
</evidence>
<dbReference type="GO" id="GO:0016567">
    <property type="term" value="P:protein ubiquitination"/>
    <property type="evidence" value="ECO:0007669"/>
    <property type="project" value="UniProtKB-UniRule"/>
</dbReference>
<dbReference type="InterPro" id="IPR013956">
    <property type="entry name" value="E3_ubiquit_lig_Bre1"/>
</dbReference>
<dbReference type="GO" id="GO:0005634">
    <property type="term" value="C:nucleus"/>
    <property type="evidence" value="ECO:0007669"/>
    <property type="project" value="UniProtKB-SubCell"/>
</dbReference>
<evidence type="ECO:0000256" key="14">
    <source>
        <dbReference type="RuleBase" id="RU365038"/>
    </source>
</evidence>
<dbReference type="PROSITE" id="PS00518">
    <property type="entry name" value="ZF_RING_1"/>
    <property type="match status" value="1"/>
</dbReference>
<feature type="region of interest" description="Disordered" evidence="16">
    <location>
        <begin position="605"/>
        <end position="682"/>
    </location>
</feature>
<evidence type="ECO:0000256" key="13">
    <source>
        <dbReference type="PROSITE-ProRule" id="PRU00175"/>
    </source>
</evidence>
<feature type="compositionally biased region" description="Basic and acidic residues" evidence="16">
    <location>
        <begin position="237"/>
        <end position="309"/>
    </location>
</feature>
<organism evidence="18 19">
    <name type="scientific">Magallana gigas</name>
    <name type="common">Pacific oyster</name>
    <name type="synonym">Crassostrea gigas</name>
    <dbReference type="NCBI Taxonomy" id="29159"/>
    <lineage>
        <taxon>Eukaryota</taxon>
        <taxon>Metazoa</taxon>
        <taxon>Spiralia</taxon>
        <taxon>Lophotrochozoa</taxon>
        <taxon>Mollusca</taxon>
        <taxon>Bivalvia</taxon>
        <taxon>Autobranchia</taxon>
        <taxon>Pteriomorphia</taxon>
        <taxon>Ostreida</taxon>
        <taxon>Ostreoidea</taxon>
        <taxon>Ostreidae</taxon>
        <taxon>Magallana</taxon>
    </lineage>
</organism>
<dbReference type="EC" id="2.3.2.27" evidence="14"/>
<dbReference type="SUPFAM" id="SSF57850">
    <property type="entry name" value="RING/U-box"/>
    <property type="match status" value="1"/>
</dbReference>
<dbReference type="Pfam" id="PF26052">
    <property type="entry name" value="BRE1B"/>
    <property type="match status" value="1"/>
</dbReference>
<evidence type="ECO:0000256" key="12">
    <source>
        <dbReference type="ARBA" id="ARBA00023242"/>
    </source>
</evidence>
<dbReference type="GO" id="GO:0008270">
    <property type="term" value="F:zinc ion binding"/>
    <property type="evidence" value="ECO:0007669"/>
    <property type="project" value="UniProtKB-KW"/>
</dbReference>
<dbReference type="EnsemblMetazoa" id="G22064.1">
    <property type="protein sequence ID" value="G22064.1:cds"/>
    <property type="gene ID" value="G22064"/>
</dbReference>
<keyword evidence="5 14" id="KW-0808">Transferase</keyword>
<feature type="compositionally biased region" description="Basic residues" evidence="16">
    <location>
        <begin position="35"/>
        <end position="44"/>
    </location>
</feature>
<evidence type="ECO:0000256" key="15">
    <source>
        <dbReference type="SAM" id="Coils"/>
    </source>
</evidence>
<dbReference type="GO" id="GO:0006325">
    <property type="term" value="P:chromatin organization"/>
    <property type="evidence" value="ECO:0007669"/>
    <property type="project" value="UniProtKB-KW"/>
</dbReference>
<dbReference type="PANTHER" id="PTHR23163:SF0">
    <property type="entry name" value="E3 UBIQUITIN-PROTEIN LIGASE BRE1"/>
    <property type="match status" value="1"/>
</dbReference>
<evidence type="ECO:0000256" key="4">
    <source>
        <dbReference type="ARBA" id="ARBA00005555"/>
    </source>
</evidence>
<dbReference type="InterPro" id="IPR013083">
    <property type="entry name" value="Znf_RING/FYVE/PHD"/>
</dbReference>
<dbReference type="Proteomes" id="UP000005408">
    <property type="component" value="Unassembled WGS sequence"/>
</dbReference>
<evidence type="ECO:0000256" key="3">
    <source>
        <dbReference type="ARBA" id="ARBA00004906"/>
    </source>
</evidence>
<feature type="coiled-coil region" evidence="15">
    <location>
        <begin position="87"/>
        <end position="121"/>
    </location>
</feature>
<feature type="region of interest" description="Disordered" evidence="16">
    <location>
        <begin position="237"/>
        <end position="310"/>
    </location>
</feature>
<feature type="compositionally biased region" description="Basic and acidic residues" evidence="16">
    <location>
        <begin position="605"/>
        <end position="622"/>
    </location>
</feature>
<comment type="similarity">
    <text evidence="4 14">Belongs to the BRE1 family.</text>
</comment>
<keyword evidence="8 14" id="KW-0833">Ubl conjugation pathway</keyword>
<dbReference type="InterPro" id="IPR001841">
    <property type="entry name" value="Znf_RING"/>
</dbReference>